<gene>
    <name evidence="1" type="ORF">MRATA1EN3_LOCUS6065</name>
</gene>
<reference evidence="1" key="1">
    <citation type="submission" date="2023-05" db="EMBL/GenBank/DDBJ databases">
        <authorList>
            <consortium name="ELIXIR-Norway"/>
        </authorList>
    </citation>
    <scope>NUCLEOTIDE SEQUENCE</scope>
</reference>
<evidence type="ECO:0000313" key="2">
    <source>
        <dbReference type="Proteomes" id="UP001162501"/>
    </source>
</evidence>
<sequence length="253" mass="27749">MTPVKRPLLLLVHEVGAWKVLCESCGQLTRDQISECLPALSGELAAHPSVHHRRCPEVPESRSEARPCKSDDLPEHMRPAPPRRGDAGELCKGSEASQAMKSQEWECQHLTTKEGEEPKNAAKYGAAIKPSATAATGRYTQGRTGPRKVRVDRQVRVLRETGFALTSQRLVKELGGMLTWTEHQEEALRGRHSVSEQRFYPREPISSQHLHPCAASPGTQLPLASSELPEHQGEKGQLERGQAQRAAPASSAG</sequence>
<name>A0ACB0E2W3_RANTA</name>
<accession>A0ACB0E2W3</accession>
<dbReference type="EMBL" id="OX596098">
    <property type="protein sequence ID" value="CAI9694852.1"/>
    <property type="molecule type" value="Genomic_DNA"/>
</dbReference>
<protein>
    <submittedName>
        <fullName evidence="1">Uncharacterized protein</fullName>
    </submittedName>
</protein>
<evidence type="ECO:0000313" key="1">
    <source>
        <dbReference type="EMBL" id="CAI9694852.1"/>
    </source>
</evidence>
<proteinExistence type="predicted"/>
<dbReference type="Proteomes" id="UP001162501">
    <property type="component" value="Chromosome 14"/>
</dbReference>
<organism evidence="1 2">
    <name type="scientific">Rangifer tarandus platyrhynchus</name>
    <name type="common">Svalbard reindeer</name>
    <dbReference type="NCBI Taxonomy" id="3082113"/>
    <lineage>
        <taxon>Eukaryota</taxon>
        <taxon>Metazoa</taxon>
        <taxon>Chordata</taxon>
        <taxon>Craniata</taxon>
        <taxon>Vertebrata</taxon>
        <taxon>Euteleostomi</taxon>
        <taxon>Mammalia</taxon>
        <taxon>Eutheria</taxon>
        <taxon>Laurasiatheria</taxon>
        <taxon>Artiodactyla</taxon>
        <taxon>Ruminantia</taxon>
        <taxon>Pecora</taxon>
        <taxon>Cervidae</taxon>
        <taxon>Odocoileinae</taxon>
        <taxon>Rangifer</taxon>
    </lineage>
</organism>